<feature type="signal peptide" evidence="1">
    <location>
        <begin position="1"/>
        <end position="17"/>
    </location>
</feature>
<dbReference type="EMBL" id="JBJKFK010004119">
    <property type="protein sequence ID" value="KAL3309263.1"/>
    <property type="molecule type" value="Genomic_DNA"/>
</dbReference>
<evidence type="ECO:0000313" key="2">
    <source>
        <dbReference type="EMBL" id="KAL3309263.1"/>
    </source>
</evidence>
<keyword evidence="3" id="KW-1185">Reference proteome</keyword>
<evidence type="ECO:0000313" key="3">
    <source>
        <dbReference type="Proteomes" id="UP001626550"/>
    </source>
</evidence>
<reference evidence="2 3" key="1">
    <citation type="submission" date="2024-11" db="EMBL/GenBank/DDBJ databases">
        <title>Adaptive evolution of stress response genes in parasites aligns with host niche diversity.</title>
        <authorList>
            <person name="Hahn C."/>
            <person name="Resl P."/>
        </authorList>
    </citation>
    <scope>NUCLEOTIDE SEQUENCE [LARGE SCALE GENOMIC DNA]</scope>
    <source>
        <strain evidence="2">EGGRZ-B1_66</strain>
        <tissue evidence="2">Body</tissue>
    </source>
</reference>
<keyword evidence="1" id="KW-0732">Signal</keyword>
<dbReference type="AlphaFoldDB" id="A0ABD2PP34"/>
<accession>A0ABD2PP34</accession>
<protein>
    <submittedName>
        <fullName evidence="2">Uncharacterized protein</fullName>
    </submittedName>
</protein>
<gene>
    <name evidence="2" type="ORF">Ciccas_012191</name>
</gene>
<proteinExistence type="predicted"/>
<organism evidence="2 3">
    <name type="scientific">Cichlidogyrus casuarinus</name>
    <dbReference type="NCBI Taxonomy" id="1844966"/>
    <lineage>
        <taxon>Eukaryota</taxon>
        <taxon>Metazoa</taxon>
        <taxon>Spiralia</taxon>
        <taxon>Lophotrochozoa</taxon>
        <taxon>Platyhelminthes</taxon>
        <taxon>Monogenea</taxon>
        <taxon>Monopisthocotylea</taxon>
        <taxon>Dactylogyridea</taxon>
        <taxon>Ancyrocephalidae</taxon>
        <taxon>Cichlidogyrus</taxon>
    </lineage>
</organism>
<comment type="caution">
    <text evidence="2">The sequence shown here is derived from an EMBL/GenBank/DDBJ whole genome shotgun (WGS) entry which is preliminary data.</text>
</comment>
<feature type="chain" id="PRO_5044741568" evidence="1">
    <location>
        <begin position="18"/>
        <end position="157"/>
    </location>
</feature>
<dbReference type="Proteomes" id="UP001626550">
    <property type="component" value="Unassembled WGS sequence"/>
</dbReference>
<sequence length="157" mass="18190">MILLFLLAFPLFPLARPFSHEVSTTKLQLIPSLLSLTGPDGPIFNEHTCDGQWKYSLKLHKYDFLCSKHGDCLKYDELGYMLYFPGITLDITGSYREISERLNNQTMWFNLRIEKPGQDEHFYDFNFPIQFNWTQSKDPLAGLNEFASLDVSSHMLG</sequence>
<name>A0ABD2PP34_9PLAT</name>
<evidence type="ECO:0000256" key="1">
    <source>
        <dbReference type="SAM" id="SignalP"/>
    </source>
</evidence>